<keyword evidence="2" id="KW-1185">Reference proteome</keyword>
<protein>
    <submittedName>
        <fullName evidence="1">Uncharacterized protein</fullName>
    </submittedName>
</protein>
<accession>A0A183Q5L9</accession>
<reference evidence="1 2" key="1">
    <citation type="submission" date="2018-11" db="EMBL/GenBank/DDBJ databases">
        <authorList>
            <consortium name="Pathogen Informatics"/>
        </authorList>
    </citation>
    <scope>NUCLEOTIDE SEQUENCE [LARGE SCALE GENOMIC DNA]</scope>
    <source>
        <strain>Denwood</strain>
        <strain evidence="2">Zambia</strain>
    </source>
</reference>
<dbReference type="Proteomes" id="UP000269396">
    <property type="component" value="Unassembled WGS sequence"/>
</dbReference>
<name>A0A183Q5L9_9TREM</name>
<evidence type="ECO:0000313" key="1">
    <source>
        <dbReference type="EMBL" id="VDP85973.1"/>
    </source>
</evidence>
<dbReference type="EMBL" id="UZAL01049006">
    <property type="protein sequence ID" value="VDP85973.1"/>
    <property type="molecule type" value="Genomic_DNA"/>
</dbReference>
<gene>
    <name evidence="1" type="ORF">SMTD_LOCUS21905</name>
</gene>
<dbReference type="AlphaFoldDB" id="A0A183Q5L9"/>
<evidence type="ECO:0000313" key="2">
    <source>
        <dbReference type="Proteomes" id="UP000269396"/>
    </source>
</evidence>
<sequence>MRVALKILIILYIIPLYIVNTHNISLTESINNVNNAKLPIIGPPRELMLEIACDQLHPCIKASWLPPIDYQQYFNKNDNTNNNNNKHEYDNKNQLLAYRIRYHIIHPIELSKVNVNNPNYLDNKLLTKTIEKNITGLQYTSNPGEHCKF</sequence>
<organism evidence="1 2">
    <name type="scientific">Schistosoma mattheei</name>
    <dbReference type="NCBI Taxonomy" id="31246"/>
    <lineage>
        <taxon>Eukaryota</taxon>
        <taxon>Metazoa</taxon>
        <taxon>Spiralia</taxon>
        <taxon>Lophotrochozoa</taxon>
        <taxon>Platyhelminthes</taxon>
        <taxon>Trematoda</taxon>
        <taxon>Digenea</taxon>
        <taxon>Strigeidida</taxon>
        <taxon>Schistosomatoidea</taxon>
        <taxon>Schistosomatidae</taxon>
        <taxon>Schistosoma</taxon>
    </lineage>
</organism>
<proteinExistence type="predicted"/>